<organism evidence="3">
    <name type="scientific">Lepeophtheirus salmonis</name>
    <name type="common">Salmon louse</name>
    <name type="synonym">Caligus salmonis</name>
    <dbReference type="NCBI Taxonomy" id="72036"/>
    <lineage>
        <taxon>Eukaryota</taxon>
        <taxon>Metazoa</taxon>
        <taxon>Ecdysozoa</taxon>
        <taxon>Arthropoda</taxon>
        <taxon>Crustacea</taxon>
        <taxon>Multicrustacea</taxon>
        <taxon>Hexanauplia</taxon>
        <taxon>Copepoda</taxon>
        <taxon>Siphonostomatoida</taxon>
        <taxon>Caligidae</taxon>
        <taxon>Lepeophtheirus</taxon>
    </lineage>
</organism>
<feature type="region of interest" description="Disordered" evidence="2">
    <location>
        <begin position="1"/>
        <end position="21"/>
    </location>
</feature>
<dbReference type="PANTHER" id="PTHR13465:SF2">
    <property type="entry name" value="PHAGOSOME ASSEMBLY FACTOR 1"/>
    <property type="match status" value="1"/>
</dbReference>
<comment type="similarity">
    <text evidence="1">Belongs to the PHAF1 family.</text>
</comment>
<dbReference type="OrthoDB" id="411211at2759"/>
<dbReference type="AlphaFoldDB" id="A0A0K2V117"/>
<reference evidence="3" key="1">
    <citation type="submission" date="2014-05" db="EMBL/GenBank/DDBJ databases">
        <authorList>
            <person name="Chronopoulou M."/>
        </authorList>
    </citation>
    <scope>NUCLEOTIDE SEQUENCE</scope>
    <source>
        <tissue evidence="3">Whole organism</tissue>
    </source>
</reference>
<dbReference type="InterPro" id="IPR039156">
    <property type="entry name" value="PHAF1/BROMI"/>
</dbReference>
<dbReference type="InterPro" id="IPR005373">
    <property type="entry name" value="PHAF1"/>
</dbReference>
<dbReference type="EMBL" id="HACA01026818">
    <property type="protein sequence ID" value="CDW44179.1"/>
    <property type="molecule type" value="Transcribed_RNA"/>
</dbReference>
<proteinExistence type="inferred from homology"/>
<evidence type="ECO:0000256" key="1">
    <source>
        <dbReference type="ARBA" id="ARBA00024339"/>
    </source>
</evidence>
<dbReference type="Pfam" id="PF03676">
    <property type="entry name" value="PHAF1"/>
    <property type="match status" value="1"/>
</dbReference>
<dbReference type="PANTHER" id="PTHR13465">
    <property type="entry name" value="UPF0183 PROTEIN"/>
    <property type="match status" value="1"/>
</dbReference>
<name>A0A0K2V117_LEPSM</name>
<protein>
    <submittedName>
        <fullName evidence="3">Uncharacterized protein</fullName>
    </submittedName>
</protein>
<evidence type="ECO:0000313" key="3">
    <source>
        <dbReference type="EMBL" id="CDW44179.1"/>
    </source>
</evidence>
<sequence length="256" mass="29062">MSLYCGNDISKTEAPQSPMPRYPSVNHLGVEIIRKGSKTLGMRIRLVATPSSITEEPPATFSERMSVIKEVYFGDSVQDVLSALGAPAKVFYKSDDKMKIHSPNAHRKISAQKSDYFYNYFTMGFDILFDAKSNSVKKFVLHTNYPGHYNFNMYYRCQFELPLSRDRYEGDTPIVVSSFSRWDTIASKVNPSERPVVLNRASSTNTTNPFGSTFCYGYQDVIFEVMPNGHLASVTLYCSAQQLIERKLRLLQIHSI</sequence>
<evidence type="ECO:0000256" key="2">
    <source>
        <dbReference type="SAM" id="MobiDB-lite"/>
    </source>
</evidence>
<dbReference type="GO" id="GO:0043001">
    <property type="term" value="P:Golgi to plasma membrane protein transport"/>
    <property type="evidence" value="ECO:0007669"/>
    <property type="project" value="TreeGrafter"/>
</dbReference>
<dbReference type="GO" id="GO:0005802">
    <property type="term" value="C:trans-Golgi network"/>
    <property type="evidence" value="ECO:0007669"/>
    <property type="project" value="TreeGrafter"/>
</dbReference>
<accession>A0A0K2V117</accession>